<dbReference type="InterPro" id="IPR000160">
    <property type="entry name" value="GGDEF_dom"/>
</dbReference>
<feature type="region of interest" description="Disordered" evidence="4">
    <location>
        <begin position="227"/>
        <end position="251"/>
    </location>
</feature>
<feature type="modified residue" description="4-aspartylphosphate" evidence="2">
    <location>
        <position position="556"/>
    </location>
</feature>
<comment type="caution">
    <text evidence="2">Lacks conserved residue(s) required for the propagation of feature annotation.</text>
</comment>
<dbReference type="Pfam" id="PF00990">
    <property type="entry name" value="GGDEF"/>
    <property type="match status" value="1"/>
</dbReference>
<dbReference type="InterPro" id="IPR036388">
    <property type="entry name" value="WH-like_DNA-bd_sf"/>
</dbReference>
<accession>A0ABR8JCT9</accession>
<dbReference type="PROSITE" id="PS50110">
    <property type="entry name" value="RESPONSE_REGULATORY"/>
    <property type="match status" value="3"/>
</dbReference>
<dbReference type="CDD" id="cd00383">
    <property type="entry name" value="trans_reg_C"/>
    <property type="match status" value="1"/>
</dbReference>
<dbReference type="InterPro" id="IPR036641">
    <property type="entry name" value="HPT_dom_sf"/>
</dbReference>
<dbReference type="Gene3D" id="3.30.70.270">
    <property type="match status" value="1"/>
</dbReference>
<dbReference type="InterPro" id="IPR001867">
    <property type="entry name" value="OmpR/PhoB-type_DNA-bd"/>
</dbReference>
<name>A0ABR8JCT9_9NOST</name>
<evidence type="ECO:0000259" key="6">
    <source>
        <dbReference type="PROSITE" id="PS50887"/>
    </source>
</evidence>
<dbReference type="InterPro" id="IPR043128">
    <property type="entry name" value="Rev_trsase/Diguanyl_cyclase"/>
</dbReference>
<dbReference type="SUPFAM" id="SSF52172">
    <property type="entry name" value="CheY-like"/>
    <property type="match status" value="3"/>
</dbReference>
<dbReference type="InterPro" id="IPR008207">
    <property type="entry name" value="Sig_transdc_His_kin_Hpt_dom"/>
</dbReference>
<gene>
    <name evidence="8" type="ORF">H6G68_26425</name>
</gene>
<dbReference type="CDD" id="cd00156">
    <property type="entry name" value="REC"/>
    <property type="match status" value="1"/>
</dbReference>
<dbReference type="Gene3D" id="1.10.10.10">
    <property type="entry name" value="Winged helix-like DNA-binding domain superfamily/Winged helix DNA-binding domain"/>
    <property type="match status" value="1"/>
</dbReference>
<feature type="domain" description="Response regulatory" evidence="5">
    <location>
        <begin position="2"/>
        <end position="116"/>
    </location>
</feature>
<dbReference type="PANTHER" id="PTHR48111:SF15">
    <property type="entry name" value="OMPR SUBFAMILY"/>
    <property type="match status" value="1"/>
</dbReference>
<proteinExistence type="predicted"/>
<dbReference type="EMBL" id="JACJTQ010000092">
    <property type="protein sequence ID" value="MBD2695210.1"/>
    <property type="molecule type" value="Genomic_DNA"/>
</dbReference>
<dbReference type="Pfam" id="PF00486">
    <property type="entry name" value="Trans_reg_C"/>
    <property type="match status" value="1"/>
</dbReference>
<feature type="DNA-binding region" description="OmpR/PhoB-type" evidence="3">
    <location>
        <begin position="124"/>
        <end position="222"/>
    </location>
</feature>
<feature type="compositionally biased region" description="Polar residues" evidence="4">
    <location>
        <begin position="227"/>
        <end position="241"/>
    </location>
</feature>
<dbReference type="SUPFAM" id="SSF55073">
    <property type="entry name" value="Nucleotide cyclase"/>
    <property type="match status" value="1"/>
</dbReference>
<evidence type="ECO:0000256" key="1">
    <source>
        <dbReference type="ARBA" id="ARBA00023125"/>
    </source>
</evidence>
<dbReference type="SUPFAM" id="SSF47226">
    <property type="entry name" value="Histidine-containing phosphotransfer domain, HPT domain"/>
    <property type="match status" value="1"/>
</dbReference>
<feature type="modified residue" description="4-aspartylphosphate" evidence="2">
    <location>
        <position position="51"/>
    </location>
</feature>
<keyword evidence="1 3" id="KW-0238">DNA-binding</keyword>
<feature type="domain" description="Response regulatory" evidence="5">
    <location>
        <begin position="382"/>
        <end position="498"/>
    </location>
</feature>
<feature type="domain" description="Response regulatory" evidence="5">
    <location>
        <begin position="507"/>
        <end position="623"/>
    </location>
</feature>
<dbReference type="Pfam" id="PF01627">
    <property type="entry name" value="Hpt"/>
    <property type="match status" value="1"/>
</dbReference>
<feature type="domain" description="GGDEF" evidence="6">
    <location>
        <begin position="663"/>
        <end position="807"/>
    </location>
</feature>
<evidence type="ECO:0000256" key="3">
    <source>
        <dbReference type="PROSITE-ProRule" id="PRU01091"/>
    </source>
</evidence>
<reference evidence="8 9" key="1">
    <citation type="journal article" date="2020" name="ISME J.">
        <title>Comparative genomics reveals insights into cyanobacterial evolution and habitat adaptation.</title>
        <authorList>
            <person name="Chen M.Y."/>
            <person name="Teng W.K."/>
            <person name="Zhao L."/>
            <person name="Hu C.X."/>
            <person name="Zhou Y.K."/>
            <person name="Han B.P."/>
            <person name="Song L.R."/>
            <person name="Shu W.S."/>
        </authorList>
    </citation>
    <scope>NUCLEOTIDE SEQUENCE [LARGE SCALE GENOMIC DNA]</scope>
    <source>
        <strain evidence="8 9">FACHB-362</strain>
    </source>
</reference>
<sequence length="807" mass="89814">MKILLIEDDEILIDMISQCLSKQRYTVDIAQDGQTGWEYAESTKYSLILLDVGLPKLDGITLCKRLRSQGFATPILLMTAKEATDDRIRGLDAGADDYLIKPFDLGELQARVRALLRRGDAPRTPVLQIGELRLDPTSCEVSYGNQAIHLTTKEYNLLELFLRNPSRVFSRGDIIDYLWTFDDPPQEETIKSHIKGLRQKLKAAGAVDWIENVYGVGYRLNPNLSAKPTKSNTQIKQTQPEISSITNSKSNKSPAIKQQFNQAMSGLWNQYQGLMAERMAILQQAATALLNQNLDMSLRQSAEQAAHKLAGVLGMFGLADGTNKAKDIEEILAPDVEISVIQKNQLLLLIQELNNILQLTPQNQSPSSLEISFPVPISSNSAIILIDSDLQLGTQLQQLVESTGRTWKQFTQSKDAREYLQTALPELVILSIESARQQEENLTLLMELTQRTPPVPVLVLAAVDGLLDRVTVAKAGARGFVVKPVTAVQIWDIASGILQKSHEQKVNILVVDDDPVILSTLRPLLEPWGMRMTGLGDPLRFWEVLQTVTPDLLILDVQMPQLSGIDLCQAVRTEPKWQGLPILFLTAHRDMETVQQVFAAGADDYVVKPIVGAELLTRITQRLERNRLFKSLSTKDVVTGLPNQIQSSRVLQELINQAEKFSQVVSFAVIRMSDLQQINIQYGHEAGNEVLQRWGSVFASAFRSGEVVGYWGNGEFVVGGLNLTKIEMSDRLSDILTTLRQQIFTTPNSDGETPTFGELLAAALVPSGTLRECYRFQATSEFNVVEYPSDGLTIKSLYQAALTAWYK</sequence>
<organism evidence="8 9">
    <name type="scientific">Anabaena catenula FACHB-362</name>
    <dbReference type="NCBI Taxonomy" id="2692877"/>
    <lineage>
        <taxon>Bacteria</taxon>
        <taxon>Bacillati</taxon>
        <taxon>Cyanobacteriota</taxon>
        <taxon>Cyanophyceae</taxon>
        <taxon>Nostocales</taxon>
        <taxon>Nostocaceae</taxon>
        <taxon>Anabaena</taxon>
    </lineage>
</organism>
<comment type="caution">
    <text evidence="8">The sequence shown here is derived from an EMBL/GenBank/DDBJ whole genome shotgun (WGS) entry which is preliminary data.</text>
</comment>
<dbReference type="RefSeq" id="WP_190909298.1">
    <property type="nucleotide sequence ID" value="NZ_JACJTQ010000092.1"/>
</dbReference>
<dbReference type="InterPro" id="IPR011006">
    <property type="entry name" value="CheY-like_superfamily"/>
</dbReference>
<dbReference type="InterPro" id="IPR029787">
    <property type="entry name" value="Nucleotide_cyclase"/>
</dbReference>
<dbReference type="NCBIfam" id="TIGR00254">
    <property type="entry name" value="GGDEF"/>
    <property type="match status" value="1"/>
</dbReference>
<dbReference type="SMART" id="SM00862">
    <property type="entry name" value="Trans_reg_C"/>
    <property type="match status" value="1"/>
</dbReference>
<dbReference type="Pfam" id="PF00072">
    <property type="entry name" value="Response_reg"/>
    <property type="match status" value="3"/>
</dbReference>
<dbReference type="InterPro" id="IPR001789">
    <property type="entry name" value="Sig_transdc_resp-reg_receiver"/>
</dbReference>
<dbReference type="Gene3D" id="6.10.250.690">
    <property type="match status" value="1"/>
</dbReference>
<evidence type="ECO:0000313" key="9">
    <source>
        <dbReference type="Proteomes" id="UP000660381"/>
    </source>
</evidence>
<evidence type="ECO:0000256" key="2">
    <source>
        <dbReference type="PROSITE-ProRule" id="PRU00169"/>
    </source>
</evidence>
<dbReference type="PROSITE" id="PS50887">
    <property type="entry name" value="GGDEF"/>
    <property type="match status" value="1"/>
</dbReference>
<keyword evidence="2" id="KW-0597">Phosphoprotein</keyword>
<protein>
    <submittedName>
        <fullName evidence="8">Response regulator</fullName>
    </submittedName>
</protein>
<dbReference type="PROSITE" id="PS51755">
    <property type="entry name" value="OMPR_PHOB"/>
    <property type="match status" value="1"/>
</dbReference>
<dbReference type="PANTHER" id="PTHR48111">
    <property type="entry name" value="REGULATOR OF RPOS"/>
    <property type="match status" value="1"/>
</dbReference>
<dbReference type="Gene3D" id="3.40.50.2300">
    <property type="match status" value="3"/>
</dbReference>
<keyword evidence="9" id="KW-1185">Reference proteome</keyword>
<dbReference type="SMART" id="SM00448">
    <property type="entry name" value="REC"/>
    <property type="match status" value="3"/>
</dbReference>
<evidence type="ECO:0000256" key="4">
    <source>
        <dbReference type="SAM" id="MobiDB-lite"/>
    </source>
</evidence>
<dbReference type="SMART" id="SM00267">
    <property type="entry name" value="GGDEF"/>
    <property type="match status" value="1"/>
</dbReference>
<dbReference type="Proteomes" id="UP000660381">
    <property type="component" value="Unassembled WGS sequence"/>
</dbReference>
<dbReference type="InterPro" id="IPR039420">
    <property type="entry name" value="WalR-like"/>
</dbReference>
<feature type="domain" description="OmpR/PhoB-type" evidence="7">
    <location>
        <begin position="124"/>
        <end position="222"/>
    </location>
</feature>
<evidence type="ECO:0000313" key="8">
    <source>
        <dbReference type="EMBL" id="MBD2695210.1"/>
    </source>
</evidence>
<feature type="compositionally biased region" description="Low complexity" evidence="4">
    <location>
        <begin position="242"/>
        <end position="251"/>
    </location>
</feature>
<evidence type="ECO:0000259" key="7">
    <source>
        <dbReference type="PROSITE" id="PS51755"/>
    </source>
</evidence>
<evidence type="ECO:0000259" key="5">
    <source>
        <dbReference type="PROSITE" id="PS50110"/>
    </source>
</evidence>